<comment type="caution">
    <text evidence="2">The sequence shown here is derived from an EMBL/GenBank/DDBJ whole genome shotgun (WGS) entry which is preliminary data.</text>
</comment>
<feature type="transmembrane region" description="Helical" evidence="1">
    <location>
        <begin position="29"/>
        <end position="48"/>
    </location>
</feature>
<dbReference type="OrthoDB" id="5784756at2"/>
<dbReference type="STRING" id="1000565.METUNv1_02661"/>
<protein>
    <recommendedName>
        <fullName evidence="4">Cobalt transport protein</fullName>
    </recommendedName>
</protein>
<name>F5REE1_METUF</name>
<evidence type="ECO:0008006" key="4">
    <source>
        <dbReference type="Google" id="ProtNLM"/>
    </source>
</evidence>
<accession>F5REE1</accession>
<evidence type="ECO:0000313" key="3">
    <source>
        <dbReference type="Proteomes" id="UP000005019"/>
    </source>
</evidence>
<evidence type="ECO:0000256" key="1">
    <source>
        <dbReference type="SAM" id="Phobius"/>
    </source>
</evidence>
<reference evidence="2 3" key="1">
    <citation type="journal article" date="2011" name="J. Bacteriol.">
        <title>Genome sequence of Methyloversatilis universalis FAM5T, a methylotrophic representative of the order Rhodocyclales.</title>
        <authorList>
            <person name="Kittichotirat W."/>
            <person name="Good N.M."/>
            <person name="Hall R."/>
            <person name="Bringel F."/>
            <person name="Lajus A."/>
            <person name="Medigue C."/>
            <person name="Smalley N.E."/>
            <person name="Beck D."/>
            <person name="Bumgarner R."/>
            <person name="Vuilleumier S."/>
            <person name="Kalyuzhnaya M.G."/>
        </authorList>
    </citation>
    <scope>NUCLEOTIDE SEQUENCE [LARGE SCALE GENOMIC DNA]</scope>
    <source>
        <strain evidence="3">ATCC BAA-1314 / JCM 13912 / FAM5</strain>
    </source>
</reference>
<feature type="transmembrane region" description="Helical" evidence="1">
    <location>
        <begin position="53"/>
        <end position="72"/>
    </location>
</feature>
<keyword evidence="1" id="KW-0472">Membrane</keyword>
<dbReference type="eggNOG" id="COG0619">
    <property type="taxonomic scope" value="Bacteria"/>
</dbReference>
<sequence>MHGATLLALWLMWLLAGQGVAAWREAVWLALSPGVALLAAPAHLWRLLRRLRWLCLAVLITFAFGTPGRLLIPDLPAGPTVEGVSAALHAAARLAAMAACVTLLFRMLPLRPLAGALHRLLHPFGAAPPGPGSLALRLLLVLRDLERTPPFAGWRGWLAAAGADQDTIQVDPCPALGRTDLSVIAAGACALALWSFA</sequence>
<keyword evidence="1" id="KW-1133">Transmembrane helix</keyword>
<gene>
    <name evidence="2" type="ORF">METUNv1_02661</name>
</gene>
<dbReference type="AlphaFoldDB" id="F5REE1"/>
<evidence type="ECO:0000313" key="2">
    <source>
        <dbReference type="EMBL" id="EGK71272.1"/>
    </source>
</evidence>
<keyword evidence="3" id="KW-1185">Reference proteome</keyword>
<keyword evidence="1" id="KW-0812">Transmembrane</keyword>
<dbReference type="Proteomes" id="UP000005019">
    <property type="component" value="Unassembled WGS sequence"/>
</dbReference>
<feature type="transmembrane region" description="Helical" evidence="1">
    <location>
        <begin position="84"/>
        <end position="105"/>
    </location>
</feature>
<proteinExistence type="predicted"/>
<organism evidence="2 3">
    <name type="scientific">Methyloversatilis universalis (strain ATCC BAA-1314 / DSM 25237 / JCM 13912 / CCUG 52030 / FAM5)</name>
    <dbReference type="NCBI Taxonomy" id="1000565"/>
    <lineage>
        <taxon>Bacteria</taxon>
        <taxon>Pseudomonadati</taxon>
        <taxon>Pseudomonadota</taxon>
        <taxon>Betaproteobacteria</taxon>
        <taxon>Nitrosomonadales</taxon>
        <taxon>Sterolibacteriaceae</taxon>
        <taxon>Methyloversatilis</taxon>
    </lineage>
</organism>
<dbReference type="EMBL" id="AFHG01000052">
    <property type="protein sequence ID" value="EGK71272.1"/>
    <property type="molecule type" value="Genomic_DNA"/>
</dbReference>